<organism evidence="1 2">
    <name type="scientific">Hypoxylon rubiginosum</name>
    <dbReference type="NCBI Taxonomy" id="110542"/>
    <lineage>
        <taxon>Eukaryota</taxon>
        <taxon>Fungi</taxon>
        <taxon>Dikarya</taxon>
        <taxon>Ascomycota</taxon>
        <taxon>Pezizomycotina</taxon>
        <taxon>Sordariomycetes</taxon>
        <taxon>Xylariomycetidae</taxon>
        <taxon>Xylariales</taxon>
        <taxon>Hypoxylaceae</taxon>
        <taxon>Hypoxylon</taxon>
    </lineage>
</organism>
<protein>
    <submittedName>
        <fullName evidence="1">PEBP-like protein</fullName>
    </submittedName>
</protein>
<keyword evidence="2" id="KW-1185">Reference proteome</keyword>
<evidence type="ECO:0000313" key="1">
    <source>
        <dbReference type="EMBL" id="KAI4870510.1"/>
    </source>
</evidence>
<dbReference type="Proteomes" id="UP001497700">
    <property type="component" value="Unassembled WGS sequence"/>
</dbReference>
<evidence type="ECO:0000313" key="2">
    <source>
        <dbReference type="Proteomes" id="UP001497700"/>
    </source>
</evidence>
<name>A0ACB9ZH17_9PEZI</name>
<sequence length="234" mass="25666">MWIRTFLFATLAAATNGQAIDQVVIASSNSHLRDSDVYKVQHELKKAEIFPTVIDKFLPSFLLTAEWPSGKRADLGNTVKVEDAQDEPTITVSRDPSASSSAGSESANVTYTITITDPDAPSRDNPEWSEFCHFIATGVAISSSTASDAVKLSGLRDVMPYKPPGPPPKTGKHRYVFLLFAPANGTTDPLHLTKPEDRKHWGTGEERHGVRDWARDNGLEPVAANFIYAQNEEQ</sequence>
<proteinExistence type="predicted"/>
<accession>A0ACB9ZH17</accession>
<gene>
    <name evidence="1" type="ORF">F4820DRAFT_258778</name>
</gene>
<comment type="caution">
    <text evidence="1">The sequence shown here is derived from an EMBL/GenBank/DDBJ whole genome shotgun (WGS) entry which is preliminary data.</text>
</comment>
<reference evidence="1 2" key="1">
    <citation type="journal article" date="2022" name="New Phytol.">
        <title>Ecological generalism drives hyperdiversity of secondary metabolite gene clusters in xylarialean endophytes.</title>
        <authorList>
            <person name="Franco M.E.E."/>
            <person name="Wisecaver J.H."/>
            <person name="Arnold A.E."/>
            <person name="Ju Y.M."/>
            <person name="Slot J.C."/>
            <person name="Ahrendt S."/>
            <person name="Moore L.P."/>
            <person name="Eastman K.E."/>
            <person name="Scott K."/>
            <person name="Konkel Z."/>
            <person name="Mondo S.J."/>
            <person name="Kuo A."/>
            <person name="Hayes R.D."/>
            <person name="Haridas S."/>
            <person name="Andreopoulos B."/>
            <person name="Riley R."/>
            <person name="LaButti K."/>
            <person name="Pangilinan J."/>
            <person name="Lipzen A."/>
            <person name="Amirebrahimi M."/>
            <person name="Yan J."/>
            <person name="Adam C."/>
            <person name="Keymanesh K."/>
            <person name="Ng V."/>
            <person name="Louie K."/>
            <person name="Northen T."/>
            <person name="Drula E."/>
            <person name="Henrissat B."/>
            <person name="Hsieh H.M."/>
            <person name="Youens-Clark K."/>
            <person name="Lutzoni F."/>
            <person name="Miadlikowska J."/>
            <person name="Eastwood D.C."/>
            <person name="Hamelin R.C."/>
            <person name="Grigoriev I.V."/>
            <person name="U'Ren J.M."/>
        </authorList>
    </citation>
    <scope>NUCLEOTIDE SEQUENCE [LARGE SCALE GENOMIC DNA]</scope>
    <source>
        <strain evidence="1 2">CBS 119005</strain>
    </source>
</reference>
<dbReference type="EMBL" id="MU393424">
    <property type="protein sequence ID" value="KAI4870510.1"/>
    <property type="molecule type" value="Genomic_DNA"/>
</dbReference>